<dbReference type="Proteomes" id="UP000069272">
    <property type="component" value="Chromosome 2R"/>
</dbReference>
<reference evidence="1" key="2">
    <citation type="submission" date="2022-08" db="UniProtKB">
        <authorList>
            <consortium name="EnsemblMetazoa"/>
        </authorList>
    </citation>
    <scope>IDENTIFICATION</scope>
    <source>
        <strain evidence="1">STECLA/ALBI9_A</strain>
    </source>
</reference>
<keyword evidence="2" id="KW-1185">Reference proteome</keyword>
<reference evidence="1 2" key="1">
    <citation type="journal article" date="2017" name="G3 (Bethesda)">
        <title>The Physical Genome Mapping of Anopheles albimanus Corrected Scaffold Misassemblies and Identified Interarm Rearrangements in Genus Anopheles.</title>
        <authorList>
            <person name="Artemov G.N."/>
            <person name="Peery A.N."/>
            <person name="Jiang X."/>
            <person name="Tu Z."/>
            <person name="Stegniy V.N."/>
            <person name="Sharakhova M.V."/>
            <person name="Sharakhov I.V."/>
        </authorList>
    </citation>
    <scope>NUCLEOTIDE SEQUENCE [LARGE SCALE GENOMIC DNA]</scope>
    <source>
        <strain evidence="1 2">ALBI9_A</strain>
    </source>
</reference>
<evidence type="ECO:0000313" key="1">
    <source>
        <dbReference type="EnsemblMetazoa" id="AALB002487-PA"/>
    </source>
</evidence>
<dbReference type="VEuPathDB" id="VectorBase:AALB002487"/>
<evidence type="ECO:0000313" key="2">
    <source>
        <dbReference type="Proteomes" id="UP000069272"/>
    </source>
</evidence>
<name>A0A182F7M8_ANOAL</name>
<dbReference type="PANTHER" id="PTHR11012:SF6">
    <property type="entry name" value="CHK DOMAIN OV1-RELATED"/>
    <property type="match status" value="1"/>
</dbReference>
<dbReference type="PANTHER" id="PTHR11012">
    <property type="entry name" value="PROTEIN KINASE-LIKE DOMAIN-CONTAINING"/>
    <property type="match status" value="1"/>
</dbReference>
<dbReference type="Pfam" id="PF02958">
    <property type="entry name" value="EcKL"/>
    <property type="match status" value="1"/>
</dbReference>
<dbReference type="InterPro" id="IPR004119">
    <property type="entry name" value="EcKL"/>
</dbReference>
<evidence type="ECO:0008006" key="3">
    <source>
        <dbReference type="Google" id="ProtNLM"/>
    </source>
</evidence>
<dbReference type="EnsemblMetazoa" id="AALB002487-RA">
    <property type="protein sequence ID" value="AALB002487-PA"/>
    <property type="gene ID" value="AALB002487"/>
</dbReference>
<dbReference type="SUPFAM" id="SSF56112">
    <property type="entry name" value="Protein kinase-like (PK-like)"/>
    <property type="match status" value="1"/>
</dbReference>
<organism evidence="1 2">
    <name type="scientific">Anopheles albimanus</name>
    <name type="common">New world malaria mosquito</name>
    <dbReference type="NCBI Taxonomy" id="7167"/>
    <lineage>
        <taxon>Eukaryota</taxon>
        <taxon>Metazoa</taxon>
        <taxon>Ecdysozoa</taxon>
        <taxon>Arthropoda</taxon>
        <taxon>Hexapoda</taxon>
        <taxon>Insecta</taxon>
        <taxon>Pterygota</taxon>
        <taxon>Neoptera</taxon>
        <taxon>Endopterygota</taxon>
        <taxon>Diptera</taxon>
        <taxon>Nematocera</taxon>
        <taxon>Culicoidea</taxon>
        <taxon>Culicidae</taxon>
        <taxon>Anophelinae</taxon>
        <taxon>Anopheles</taxon>
    </lineage>
</organism>
<dbReference type="AlphaFoldDB" id="A0A182F7M8"/>
<proteinExistence type="predicted"/>
<dbReference type="VEuPathDB" id="VectorBase:AALB20_027299"/>
<accession>A0A182F7M8</accession>
<sequence>MESSGWKCIEYFQDILERELQLQHGVGFTVQRVHFGGATEKTAGYMSLMHRVSIDIEVGPMRQLRTLCYIVKEKSETVFGGDLVDVLAVFPKERSVYEMLLPTLESLWSAQRVRFGPKMLKATECDQFTVIVMEDLNGSGYCMRDQSFNLPLADVKNVLSKMAQFHAASVVYRAKGGGISEHFKKGVFSEDTVGLLSSYHEALYSAFLESMQKRHFPAKYLNPLVKY</sequence>
<protein>
    <recommendedName>
        <fullName evidence="3">CHK kinase-like domain-containing protein</fullName>
    </recommendedName>
</protein>
<dbReference type="InterPro" id="IPR011009">
    <property type="entry name" value="Kinase-like_dom_sf"/>
</dbReference>